<dbReference type="PATRIC" id="fig|1121448.10.peg.3002"/>
<dbReference type="Proteomes" id="UP000016587">
    <property type="component" value="Chromosome"/>
</dbReference>
<name>T2GF63_MEGG1</name>
<dbReference type="Gene3D" id="3.30.450.20">
    <property type="entry name" value="PAS domain"/>
    <property type="match status" value="1"/>
</dbReference>
<keyword evidence="8" id="KW-0902">Two-component regulatory system</keyword>
<dbReference type="GO" id="GO:0000155">
    <property type="term" value="F:phosphorelay sensor kinase activity"/>
    <property type="evidence" value="ECO:0007669"/>
    <property type="project" value="InterPro"/>
</dbReference>
<dbReference type="PRINTS" id="PR00344">
    <property type="entry name" value="BCTRLSENSOR"/>
</dbReference>
<evidence type="ECO:0000313" key="12">
    <source>
        <dbReference type="Proteomes" id="UP000016587"/>
    </source>
</evidence>
<dbReference type="RefSeq" id="WP_021761836.1">
    <property type="nucleotide sequence ID" value="NC_022444.1"/>
</dbReference>
<dbReference type="EC" id="2.7.13.3" evidence="2"/>
<evidence type="ECO:0000313" key="11">
    <source>
        <dbReference type="EMBL" id="AGW14761.1"/>
    </source>
</evidence>
<dbReference type="CDD" id="cd00082">
    <property type="entry name" value="HisKA"/>
    <property type="match status" value="1"/>
</dbReference>
<comment type="catalytic activity">
    <reaction evidence="1">
        <text>ATP + protein L-histidine = ADP + protein N-phospho-L-histidine.</text>
        <dbReference type="EC" id="2.7.13.3"/>
    </reaction>
</comment>
<dbReference type="HOGENOM" id="CLU_023166_1_0_7"/>
<dbReference type="Pfam" id="PF00512">
    <property type="entry name" value="HisKA"/>
    <property type="match status" value="1"/>
</dbReference>
<keyword evidence="5" id="KW-0547">Nucleotide-binding</keyword>
<dbReference type="GO" id="GO:0005524">
    <property type="term" value="F:ATP binding"/>
    <property type="evidence" value="ECO:0007669"/>
    <property type="project" value="UniProtKB-KW"/>
</dbReference>
<dbReference type="SMART" id="SM00388">
    <property type="entry name" value="HisKA"/>
    <property type="match status" value="1"/>
</dbReference>
<dbReference type="InterPro" id="IPR005467">
    <property type="entry name" value="His_kinase_dom"/>
</dbReference>
<feature type="transmembrane region" description="Helical" evidence="9">
    <location>
        <begin position="13"/>
        <end position="33"/>
    </location>
</feature>
<dbReference type="InterPro" id="IPR003594">
    <property type="entry name" value="HATPase_dom"/>
</dbReference>
<dbReference type="InterPro" id="IPR036097">
    <property type="entry name" value="HisK_dim/P_sf"/>
</dbReference>
<evidence type="ECO:0000256" key="2">
    <source>
        <dbReference type="ARBA" id="ARBA00012438"/>
    </source>
</evidence>
<keyword evidence="4" id="KW-0808">Transferase</keyword>
<feature type="transmembrane region" description="Helical" evidence="9">
    <location>
        <begin position="277"/>
        <end position="295"/>
    </location>
</feature>
<keyword evidence="3" id="KW-0597">Phosphoprotein</keyword>
<dbReference type="Gene3D" id="1.10.287.130">
    <property type="match status" value="1"/>
</dbReference>
<dbReference type="EMBL" id="CP006585">
    <property type="protein sequence ID" value="AGW14761.1"/>
    <property type="molecule type" value="Genomic_DNA"/>
</dbReference>
<keyword evidence="7" id="KW-0067">ATP-binding</keyword>
<dbReference type="SUPFAM" id="SSF55874">
    <property type="entry name" value="ATPase domain of HSP90 chaperone/DNA topoisomerase II/histidine kinase"/>
    <property type="match status" value="1"/>
</dbReference>
<evidence type="ECO:0000259" key="10">
    <source>
        <dbReference type="PROSITE" id="PS50109"/>
    </source>
</evidence>
<evidence type="ECO:0000256" key="9">
    <source>
        <dbReference type="SAM" id="Phobius"/>
    </source>
</evidence>
<accession>T2GF63</accession>
<keyword evidence="12" id="KW-1185">Reference proteome</keyword>
<evidence type="ECO:0000256" key="7">
    <source>
        <dbReference type="ARBA" id="ARBA00022840"/>
    </source>
</evidence>
<dbReference type="STRING" id="1121448.DGI_3043"/>
<evidence type="ECO:0000256" key="4">
    <source>
        <dbReference type="ARBA" id="ARBA00022679"/>
    </source>
</evidence>
<reference evidence="11 12" key="1">
    <citation type="journal article" date="2013" name="J. Bacteriol.">
        <title>Roles of HynAB and Ech, the only two hydrogenases found in the model sulfate reducer Desulfovibrio gigas.</title>
        <authorList>
            <person name="Morais-Silva F.O."/>
            <person name="Santos C.I."/>
            <person name="Rodrigues R."/>
            <person name="Pereira I.A."/>
            <person name="Rodrigues-Pousada C."/>
        </authorList>
    </citation>
    <scope>NUCLEOTIDE SEQUENCE [LARGE SCALE GENOMIC DNA]</scope>
    <source>
        <strain evidence="12">ATCC 19364 / DSM 1382 / NCIMB 9332 / VKM B-1759</strain>
    </source>
</reference>
<dbReference type="PROSITE" id="PS50109">
    <property type="entry name" value="HIS_KIN"/>
    <property type="match status" value="1"/>
</dbReference>
<evidence type="ECO:0000256" key="1">
    <source>
        <dbReference type="ARBA" id="ARBA00000085"/>
    </source>
</evidence>
<dbReference type="PANTHER" id="PTHR43065:SF46">
    <property type="entry name" value="C4-DICARBOXYLATE TRANSPORT SENSOR PROTEIN DCTB"/>
    <property type="match status" value="1"/>
</dbReference>
<evidence type="ECO:0000256" key="5">
    <source>
        <dbReference type="ARBA" id="ARBA00022741"/>
    </source>
</evidence>
<sequence length="551" mass="60890">MQSTPYTALRLKIIGATLVLSLAPLFTLGYFIHTSFSQAYTEKVERALRIIMEDKRNAIDMFLEASLAQLRTVAESYTLAELSDQDRLTRVLGTLQGNFRAFMDIGVIDEDGNHVAYAGPYKLKGLNYSQEVWFNEVMRRGIHVSDTFLGFRNYPHCIVAVLRREPDKVWALRATVDSDVFTSLVRAVPMGRQAEAFLVNGQGVLQTLSSRHGGVLSTASLRMDGHFGGARLYASSLPNGRTLLTGMTWLQQANWMLVVQEDPAEEMSPLLRTQRQTFFIVLAGAFIVLAGALFTSSRIVARLAQADKEKAAMDAALLQSGKIAAIGKLAAGVAHEVNNPLTLIRESAGWIRDLLSEENKTQIANFDEIDEALVKIDQHVERARTVTHRLLGFARRMEPMQEHIDLNAVLEQTTKFLESEALYRNISIDKHFDRSLPCITTDPAQLQQVFLNLLENAIDAIDRGGKIVISSGHTETEVYASITDSGHGIPRHVQDRIFDPFFTTKKVGEGTGLGLSISYGIIEKLGGRITVASEEGQGATFTVHLPQVAAC</sequence>
<dbReference type="PANTHER" id="PTHR43065">
    <property type="entry name" value="SENSOR HISTIDINE KINASE"/>
    <property type="match status" value="1"/>
</dbReference>
<dbReference type="InterPro" id="IPR004358">
    <property type="entry name" value="Sig_transdc_His_kin-like_C"/>
</dbReference>
<dbReference type="SUPFAM" id="SSF47384">
    <property type="entry name" value="Homodimeric domain of signal transducing histidine kinase"/>
    <property type="match status" value="1"/>
</dbReference>
<feature type="domain" description="Histidine kinase" evidence="10">
    <location>
        <begin position="332"/>
        <end position="549"/>
    </location>
</feature>
<protein>
    <recommendedName>
        <fullName evidence="2">histidine kinase</fullName>
        <ecNumber evidence="2">2.7.13.3</ecNumber>
    </recommendedName>
</protein>
<dbReference type="KEGG" id="dgg:DGI_3043"/>
<evidence type="ECO:0000256" key="6">
    <source>
        <dbReference type="ARBA" id="ARBA00022777"/>
    </source>
</evidence>
<evidence type="ECO:0000256" key="3">
    <source>
        <dbReference type="ARBA" id="ARBA00022553"/>
    </source>
</evidence>
<dbReference type="eggNOG" id="COG4191">
    <property type="taxonomic scope" value="Bacteria"/>
</dbReference>
<keyword evidence="9" id="KW-1133">Transmembrane helix</keyword>
<dbReference type="Gene3D" id="3.30.565.10">
    <property type="entry name" value="Histidine kinase-like ATPase, C-terminal domain"/>
    <property type="match status" value="1"/>
</dbReference>
<gene>
    <name evidence="11" type="ORF">DGI_3043</name>
</gene>
<dbReference type="Pfam" id="PF02518">
    <property type="entry name" value="HATPase_c"/>
    <property type="match status" value="1"/>
</dbReference>
<dbReference type="InterPro" id="IPR003661">
    <property type="entry name" value="HisK_dim/P_dom"/>
</dbReference>
<dbReference type="OrthoDB" id="9777714at2"/>
<dbReference type="AlphaFoldDB" id="T2GF63"/>
<keyword evidence="9" id="KW-0812">Transmembrane</keyword>
<evidence type="ECO:0000256" key="8">
    <source>
        <dbReference type="ARBA" id="ARBA00023012"/>
    </source>
</evidence>
<proteinExistence type="predicted"/>
<organism evidence="11 12">
    <name type="scientific">Megalodesulfovibrio gigas (strain ATCC 19364 / DSM 1382 / NCIMB 9332 / VKM B-1759)</name>
    <name type="common">Desulfovibrio gigas</name>
    <dbReference type="NCBI Taxonomy" id="1121448"/>
    <lineage>
        <taxon>Bacteria</taxon>
        <taxon>Pseudomonadati</taxon>
        <taxon>Thermodesulfobacteriota</taxon>
        <taxon>Desulfovibrionia</taxon>
        <taxon>Desulfovibrionales</taxon>
        <taxon>Desulfovibrionaceae</taxon>
        <taxon>Megalodesulfovibrio</taxon>
    </lineage>
</organism>
<reference evidence="12" key="2">
    <citation type="submission" date="2013-07" db="EMBL/GenBank/DDBJ databases">
        <authorList>
            <person name="Morais-Silva F.O."/>
            <person name="Rezende A.M."/>
            <person name="Pimentel C."/>
            <person name="Resende D.M."/>
            <person name="Santos C.I."/>
            <person name="Clemente C."/>
            <person name="de Oliveira L.M."/>
            <person name="da Silva S.M."/>
            <person name="Costa D.A."/>
            <person name="Varela-Raposo A."/>
            <person name="Horacio E.C.A."/>
            <person name="Matos M."/>
            <person name="Flores O."/>
            <person name="Ruiz J.C."/>
            <person name="Rodrigues-Pousada C."/>
        </authorList>
    </citation>
    <scope>NUCLEOTIDE SEQUENCE [LARGE SCALE GENOMIC DNA]</scope>
    <source>
        <strain evidence="12">ATCC 19364 / DSM 1382 / NCIMB 9332 / VKM B-1759</strain>
    </source>
</reference>
<keyword evidence="6 11" id="KW-0418">Kinase</keyword>
<dbReference type="SMART" id="SM00387">
    <property type="entry name" value="HATPase_c"/>
    <property type="match status" value="1"/>
</dbReference>
<keyword evidence="9" id="KW-0472">Membrane</keyword>
<dbReference type="InterPro" id="IPR036890">
    <property type="entry name" value="HATPase_C_sf"/>
</dbReference>